<dbReference type="GO" id="GO:0046872">
    <property type="term" value="F:metal ion binding"/>
    <property type="evidence" value="ECO:0007669"/>
    <property type="project" value="UniProtKB-KW"/>
</dbReference>
<dbReference type="RefSeq" id="WP_166849003.1">
    <property type="nucleotide sequence ID" value="NZ_JAAONY010000001.1"/>
</dbReference>
<evidence type="ECO:0000256" key="5">
    <source>
        <dbReference type="ARBA" id="ARBA00022833"/>
    </source>
</evidence>
<evidence type="ECO:0000256" key="4">
    <source>
        <dbReference type="ARBA" id="ARBA00022801"/>
    </source>
</evidence>
<keyword evidence="8" id="KW-1185">Reference proteome</keyword>
<gene>
    <name evidence="7" type="ORF">HNR48_001537</name>
</gene>
<dbReference type="GO" id="GO:0004407">
    <property type="term" value="F:histone deacetylase activity"/>
    <property type="evidence" value="ECO:0007669"/>
    <property type="project" value="TreeGrafter"/>
</dbReference>
<reference evidence="7 8" key="1">
    <citation type="submission" date="2020-08" db="EMBL/GenBank/DDBJ databases">
        <title>Genomic Encyclopedia of Type Strains, Phase IV (KMG-IV): sequencing the most valuable type-strain genomes for metagenomic binning, comparative biology and taxonomic classification.</title>
        <authorList>
            <person name="Goeker M."/>
        </authorList>
    </citation>
    <scope>NUCLEOTIDE SEQUENCE [LARGE SCALE GENOMIC DNA]</scope>
    <source>
        <strain evidence="7 8">DSM 22368</strain>
    </source>
</reference>
<comment type="caution">
    <text evidence="7">The sequence shown here is derived from an EMBL/GenBank/DDBJ whole genome shotgun (WGS) entry which is preliminary data.</text>
</comment>
<proteinExistence type="inferred from homology"/>
<evidence type="ECO:0000256" key="1">
    <source>
        <dbReference type="ARBA" id="ARBA00001947"/>
    </source>
</evidence>
<keyword evidence="3" id="KW-0479">Metal-binding</keyword>
<dbReference type="Pfam" id="PF00850">
    <property type="entry name" value="Hist_deacetyl"/>
    <property type="match status" value="1"/>
</dbReference>
<dbReference type="PANTHER" id="PTHR10625:SF17">
    <property type="entry name" value="HISTONE DEACETYLASE 8"/>
    <property type="match status" value="1"/>
</dbReference>
<name>A0A7X0JS24_9GAMM</name>
<dbReference type="InParanoid" id="A0A7X0JS24"/>
<keyword evidence="5" id="KW-0862">Zinc</keyword>
<dbReference type="GO" id="GO:0040029">
    <property type="term" value="P:epigenetic regulation of gene expression"/>
    <property type="evidence" value="ECO:0007669"/>
    <property type="project" value="TreeGrafter"/>
</dbReference>
<sequence length="355" mass="39131">MKTVFSPRHSDHWLRYEYSGGQAKPCFEKPDRVEFVKREILNRRLGSILLAEEFSLDHLCAVHDESYIRFLQECWAQWVKEMNPELDAIATVFNRQSFADHIEPRSIEARLGKYSADLTAGLGPKSWYAIEASAHVALSGAKQLLGGEKAMFSLCRPAGHHASAALMAGYCYVNNAAVAAQYCLDQGCDRVAILDIDYHHGNGTQSIFYERSEVFVASIHADPDQEYPFYAGRADECGALKGLGANLNIPLSLGTTAWPEYQTALQQSMDAIASYKPDVLIVSLGVDTYEEDPISHFRLSSDDFTKIGKQLAALDLPSLFVFEGGYAVGAIGVNTVNVLEAYSEAVMQNPSVVSL</sequence>
<dbReference type="InterPro" id="IPR037138">
    <property type="entry name" value="His_deacetylse_dom_sf"/>
</dbReference>
<dbReference type="SUPFAM" id="SSF52768">
    <property type="entry name" value="Arginase/deacetylase"/>
    <property type="match status" value="1"/>
</dbReference>
<dbReference type="EMBL" id="JACHHT010000001">
    <property type="protein sequence ID" value="MBB6521259.1"/>
    <property type="molecule type" value="Genomic_DNA"/>
</dbReference>
<dbReference type="PRINTS" id="PR01270">
    <property type="entry name" value="HDASUPER"/>
</dbReference>
<feature type="domain" description="Histone deacetylase" evidence="6">
    <location>
        <begin position="28"/>
        <end position="339"/>
    </location>
</feature>
<evidence type="ECO:0000313" key="7">
    <source>
        <dbReference type="EMBL" id="MBB6521259.1"/>
    </source>
</evidence>
<evidence type="ECO:0000256" key="3">
    <source>
        <dbReference type="ARBA" id="ARBA00022723"/>
    </source>
</evidence>
<dbReference type="InterPro" id="IPR023696">
    <property type="entry name" value="Ureohydrolase_dom_sf"/>
</dbReference>
<dbReference type="AlphaFoldDB" id="A0A7X0JS24"/>
<organism evidence="7 8">
    <name type="scientific">Pseudoteredinibacter isoporae</name>
    <dbReference type="NCBI Taxonomy" id="570281"/>
    <lineage>
        <taxon>Bacteria</taxon>
        <taxon>Pseudomonadati</taxon>
        <taxon>Pseudomonadota</taxon>
        <taxon>Gammaproteobacteria</taxon>
        <taxon>Cellvibrionales</taxon>
        <taxon>Cellvibrionaceae</taxon>
        <taxon>Pseudoteredinibacter</taxon>
    </lineage>
</organism>
<dbReference type="Proteomes" id="UP000528457">
    <property type="component" value="Unassembled WGS sequence"/>
</dbReference>
<evidence type="ECO:0000256" key="2">
    <source>
        <dbReference type="ARBA" id="ARBA00005947"/>
    </source>
</evidence>
<comment type="cofactor">
    <cofactor evidence="1">
        <name>Zn(2+)</name>
        <dbReference type="ChEBI" id="CHEBI:29105"/>
    </cofactor>
</comment>
<accession>A0A7X0JS24</accession>
<dbReference type="PANTHER" id="PTHR10625">
    <property type="entry name" value="HISTONE DEACETYLASE HDAC1-RELATED"/>
    <property type="match status" value="1"/>
</dbReference>
<dbReference type="InterPro" id="IPR000286">
    <property type="entry name" value="HDACs"/>
</dbReference>
<dbReference type="CDD" id="cd10001">
    <property type="entry name" value="HDAC_classII_APAH"/>
    <property type="match status" value="1"/>
</dbReference>
<dbReference type="GO" id="GO:0016787">
    <property type="term" value="F:hydrolase activity"/>
    <property type="evidence" value="ECO:0007669"/>
    <property type="project" value="UniProtKB-KW"/>
</dbReference>
<dbReference type="Gene3D" id="3.40.800.20">
    <property type="entry name" value="Histone deacetylase domain"/>
    <property type="match status" value="1"/>
</dbReference>
<evidence type="ECO:0000313" key="8">
    <source>
        <dbReference type="Proteomes" id="UP000528457"/>
    </source>
</evidence>
<dbReference type="InterPro" id="IPR023801">
    <property type="entry name" value="His_deacetylse_dom"/>
</dbReference>
<keyword evidence="4" id="KW-0378">Hydrolase</keyword>
<evidence type="ECO:0000259" key="6">
    <source>
        <dbReference type="Pfam" id="PF00850"/>
    </source>
</evidence>
<protein>
    <submittedName>
        <fullName evidence="7">Acetoin utilization deacetylase AcuC-like enzyme</fullName>
    </submittedName>
</protein>
<comment type="similarity">
    <text evidence="2">Belongs to the histone deacetylase family.</text>
</comment>